<keyword evidence="2" id="KW-0418">Kinase</keyword>
<dbReference type="GO" id="GO:0004674">
    <property type="term" value="F:protein serine/threonine kinase activity"/>
    <property type="evidence" value="ECO:0007669"/>
    <property type="project" value="TreeGrafter"/>
</dbReference>
<dbReference type="Proteomes" id="UP000294933">
    <property type="component" value="Unassembled WGS sequence"/>
</dbReference>
<gene>
    <name evidence="2" type="ORF">BD410DRAFT_722037</name>
</gene>
<dbReference type="PROSITE" id="PS50011">
    <property type="entry name" value="PROTEIN_KINASE_DOM"/>
    <property type="match status" value="1"/>
</dbReference>
<dbReference type="PANTHER" id="PTHR44329:SF214">
    <property type="entry name" value="PROTEIN KINASE DOMAIN-CONTAINING PROTEIN"/>
    <property type="match status" value="1"/>
</dbReference>
<name>A0A4Y7Q6E3_9AGAM</name>
<dbReference type="Pfam" id="PF07714">
    <property type="entry name" value="PK_Tyr_Ser-Thr"/>
    <property type="match status" value="1"/>
</dbReference>
<dbReference type="OrthoDB" id="787137at2759"/>
<dbReference type="PROSITE" id="PS00108">
    <property type="entry name" value="PROTEIN_KINASE_ST"/>
    <property type="match status" value="1"/>
</dbReference>
<feature type="domain" description="Protein kinase" evidence="1">
    <location>
        <begin position="42"/>
        <end position="311"/>
    </location>
</feature>
<dbReference type="STRING" id="50990.A0A4Y7Q6E3"/>
<dbReference type="InterPro" id="IPR008271">
    <property type="entry name" value="Ser/Thr_kinase_AS"/>
</dbReference>
<dbReference type="InterPro" id="IPR011009">
    <property type="entry name" value="Kinase-like_dom_sf"/>
</dbReference>
<evidence type="ECO:0000313" key="3">
    <source>
        <dbReference type="Proteomes" id="UP000294933"/>
    </source>
</evidence>
<accession>A0A4Y7Q6E3</accession>
<dbReference type="EMBL" id="ML170172">
    <property type="protein sequence ID" value="TDL23005.1"/>
    <property type="molecule type" value="Genomic_DNA"/>
</dbReference>
<dbReference type="VEuPathDB" id="FungiDB:BD410DRAFT_722037"/>
<dbReference type="InterPro" id="IPR051681">
    <property type="entry name" value="Ser/Thr_Kinases-Pseudokinases"/>
</dbReference>
<dbReference type="GO" id="GO:0005524">
    <property type="term" value="F:ATP binding"/>
    <property type="evidence" value="ECO:0007669"/>
    <property type="project" value="InterPro"/>
</dbReference>
<keyword evidence="2" id="KW-0808">Transferase</keyword>
<dbReference type="InterPro" id="IPR001245">
    <property type="entry name" value="Ser-Thr/Tyr_kinase_cat_dom"/>
</dbReference>
<dbReference type="SMART" id="SM00220">
    <property type="entry name" value="S_TKc"/>
    <property type="match status" value="1"/>
</dbReference>
<organism evidence="2 3">
    <name type="scientific">Rickenella mellea</name>
    <dbReference type="NCBI Taxonomy" id="50990"/>
    <lineage>
        <taxon>Eukaryota</taxon>
        <taxon>Fungi</taxon>
        <taxon>Dikarya</taxon>
        <taxon>Basidiomycota</taxon>
        <taxon>Agaricomycotina</taxon>
        <taxon>Agaricomycetes</taxon>
        <taxon>Hymenochaetales</taxon>
        <taxon>Rickenellaceae</taxon>
        <taxon>Rickenella</taxon>
    </lineage>
</organism>
<dbReference type="InterPro" id="IPR000719">
    <property type="entry name" value="Prot_kinase_dom"/>
</dbReference>
<dbReference type="Gene3D" id="1.10.510.10">
    <property type="entry name" value="Transferase(Phosphotransferase) domain 1"/>
    <property type="match status" value="1"/>
</dbReference>
<reference evidence="2 3" key="1">
    <citation type="submission" date="2018-06" db="EMBL/GenBank/DDBJ databases">
        <title>A transcriptomic atlas of mushroom development highlights an independent origin of complex multicellularity.</title>
        <authorList>
            <consortium name="DOE Joint Genome Institute"/>
            <person name="Krizsan K."/>
            <person name="Almasi E."/>
            <person name="Merenyi Z."/>
            <person name="Sahu N."/>
            <person name="Viragh M."/>
            <person name="Koszo T."/>
            <person name="Mondo S."/>
            <person name="Kiss B."/>
            <person name="Balint B."/>
            <person name="Kues U."/>
            <person name="Barry K."/>
            <person name="Hegedus J.C."/>
            <person name="Henrissat B."/>
            <person name="Johnson J."/>
            <person name="Lipzen A."/>
            <person name="Ohm R."/>
            <person name="Nagy I."/>
            <person name="Pangilinan J."/>
            <person name="Yan J."/>
            <person name="Xiong Y."/>
            <person name="Grigoriev I.V."/>
            <person name="Hibbett D.S."/>
            <person name="Nagy L.G."/>
        </authorList>
    </citation>
    <scope>NUCLEOTIDE SEQUENCE [LARGE SCALE GENOMIC DNA]</scope>
    <source>
        <strain evidence="2 3">SZMC22713</strain>
    </source>
</reference>
<proteinExistence type="predicted"/>
<dbReference type="PANTHER" id="PTHR44329">
    <property type="entry name" value="SERINE/THREONINE-PROTEIN KINASE TNNI3K-RELATED"/>
    <property type="match status" value="1"/>
</dbReference>
<protein>
    <submittedName>
        <fullName evidence="2">Kinase-like protein</fullName>
    </submittedName>
</protein>
<dbReference type="AlphaFoldDB" id="A0A4Y7Q6E3"/>
<dbReference type="SUPFAM" id="SSF56112">
    <property type="entry name" value="Protein kinase-like (PK-like)"/>
    <property type="match status" value="1"/>
</dbReference>
<sequence>MQLLDMPELTDTLRRSLARSIAHLARKTGCYPDCLLLDSVEKCGASAIAGGGFADIWQGNMGSVPVALKALRIFKKKPQERALKNFSHEAVVWRQLKHRNILPFLGVFKGSEHFERLCLVSPWMEAGNITEFLDSRPDSDRITLLSDIAEGLNYLHHFTPSVVHGDLKGANIFITPALTACLGDFGLSRFRDFIESTLGSTTGNGTGTVRWQAPELLHNDNDGALVYASQESDMYSFGCVCIEVMTDEPPFAELKRDGAVVLAVSKGQKPQRPTGDCVSRGLNDSLWELMMRCWDDEPNRRPTTEYAVGYFNGCKRNESRRDKISYEYSHVPASLCQYGFPDEHIPNLSCATTSIDDGSIIVP</sequence>
<evidence type="ECO:0000313" key="2">
    <source>
        <dbReference type="EMBL" id="TDL23005.1"/>
    </source>
</evidence>
<evidence type="ECO:0000259" key="1">
    <source>
        <dbReference type="PROSITE" id="PS50011"/>
    </source>
</evidence>
<keyword evidence="3" id="KW-1185">Reference proteome</keyword>